<reference evidence="2 3" key="1">
    <citation type="journal article" date="2020" name="G3 (Bethesda)">
        <title>CeMbio - The Caenorhabditis elegans Microbiome Resource.</title>
        <authorList>
            <person name="Dirksen P."/>
            <person name="Assie A."/>
            <person name="Zimmermann J."/>
            <person name="Zhang F."/>
            <person name="Tietje A.M."/>
            <person name="Marsh S.A."/>
            <person name="Felix M.A."/>
            <person name="Shapira M."/>
            <person name="Kaleta C."/>
            <person name="Schulenburg H."/>
            <person name="Samuel B."/>
        </authorList>
    </citation>
    <scope>NUCLEOTIDE SEQUENCE [LARGE SCALE GENOMIC DNA]</scope>
    <source>
        <strain evidence="2 3">BIGb0172</strain>
    </source>
</reference>
<dbReference type="Proteomes" id="UP000515240">
    <property type="component" value="Chromosome"/>
</dbReference>
<dbReference type="NCBIfam" id="TIGR01635">
    <property type="entry name" value="tail_comp_S"/>
    <property type="match status" value="1"/>
</dbReference>
<name>A0A7G5EHW6_9BURK</name>
<gene>
    <name evidence="2" type="ORF">HS961_12560</name>
</gene>
<sequence length="158" mass="17955">MADFRAIEDWAGHLLAKLDGTARRRLAVDIARKLRTANTQRMRAQTDPDGNAWAPRKAPSGALRSKRAQVRQQAQQRKPMFAKLRMQRNIRARSEGGNAAVVEFVGRAQRIARVHHYGETDLVNPGGPSYDYPARELIGISKDDTDWLREYLLDYLSK</sequence>
<evidence type="ECO:0000313" key="3">
    <source>
        <dbReference type="Proteomes" id="UP000515240"/>
    </source>
</evidence>
<dbReference type="KEGG" id="cpis:HS961_12560"/>
<feature type="region of interest" description="Disordered" evidence="1">
    <location>
        <begin position="38"/>
        <end position="78"/>
    </location>
</feature>
<dbReference type="Pfam" id="PF05069">
    <property type="entry name" value="Phage_tail_S"/>
    <property type="match status" value="1"/>
</dbReference>
<accession>A0A7G5EHW6</accession>
<keyword evidence="3" id="KW-1185">Reference proteome</keyword>
<dbReference type="AlphaFoldDB" id="A0A7G5EHW6"/>
<dbReference type="RefSeq" id="WP_182322428.1">
    <property type="nucleotide sequence ID" value="NZ_CP058554.1"/>
</dbReference>
<evidence type="ECO:0000313" key="2">
    <source>
        <dbReference type="EMBL" id="QMV73591.1"/>
    </source>
</evidence>
<organism evidence="2 3">
    <name type="scientific">Comamonas piscis</name>
    <dbReference type="NCBI Taxonomy" id="1562974"/>
    <lineage>
        <taxon>Bacteria</taxon>
        <taxon>Pseudomonadati</taxon>
        <taxon>Pseudomonadota</taxon>
        <taxon>Betaproteobacteria</taxon>
        <taxon>Burkholderiales</taxon>
        <taxon>Comamonadaceae</taxon>
        <taxon>Comamonas</taxon>
    </lineage>
</organism>
<protein>
    <submittedName>
        <fullName evidence="2">Phage virion morphogenesis protein</fullName>
    </submittedName>
</protein>
<proteinExistence type="predicted"/>
<dbReference type="EMBL" id="CP058554">
    <property type="protein sequence ID" value="QMV73591.1"/>
    <property type="molecule type" value="Genomic_DNA"/>
</dbReference>
<dbReference type="InterPro" id="IPR006522">
    <property type="entry name" value="Phage_virion_morphogenesis"/>
</dbReference>
<evidence type="ECO:0000256" key="1">
    <source>
        <dbReference type="SAM" id="MobiDB-lite"/>
    </source>
</evidence>